<evidence type="ECO:0000256" key="2">
    <source>
        <dbReference type="ARBA" id="ARBA00022763"/>
    </source>
</evidence>
<feature type="compositionally biased region" description="Low complexity" evidence="4">
    <location>
        <begin position="406"/>
        <end position="422"/>
    </location>
</feature>
<evidence type="ECO:0000313" key="6">
    <source>
        <dbReference type="EMBL" id="OJA09180.1"/>
    </source>
</evidence>
<dbReference type="InterPro" id="IPR011257">
    <property type="entry name" value="DNA_glycosylase"/>
</dbReference>
<dbReference type="GO" id="GO:0006307">
    <property type="term" value="P:DNA alkylation repair"/>
    <property type="evidence" value="ECO:0007669"/>
    <property type="project" value="TreeGrafter"/>
</dbReference>
<evidence type="ECO:0000259" key="5">
    <source>
        <dbReference type="Pfam" id="PF00730"/>
    </source>
</evidence>
<feature type="compositionally biased region" description="Pro residues" evidence="4">
    <location>
        <begin position="424"/>
        <end position="436"/>
    </location>
</feature>
<dbReference type="InterPro" id="IPR051912">
    <property type="entry name" value="Alkylbase_DNA_Glycosylase/TA"/>
</dbReference>
<protein>
    <recommendedName>
        <fullName evidence="5">HhH-GPD domain-containing protein</fullName>
    </recommendedName>
</protein>
<evidence type="ECO:0000256" key="3">
    <source>
        <dbReference type="ARBA" id="ARBA00023204"/>
    </source>
</evidence>
<dbReference type="PANTHER" id="PTHR43003">
    <property type="entry name" value="DNA-3-METHYLADENINE GLYCOSYLASE"/>
    <property type="match status" value="1"/>
</dbReference>
<keyword evidence="2" id="KW-0227">DNA damage</keyword>
<dbReference type="Proteomes" id="UP000183567">
    <property type="component" value="Unassembled WGS sequence"/>
</dbReference>
<feature type="region of interest" description="Disordered" evidence="4">
    <location>
        <begin position="405"/>
        <end position="440"/>
    </location>
</feature>
<dbReference type="SUPFAM" id="SSF48150">
    <property type="entry name" value="DNA-glycosylase"/>
    <property type="match status" value="1"/>
</dbReference>
<reference evidence="6 7" key="1">
    <citation type="submission" date="2016-03" db="EMBL/GenBank/DDBJ databases">
        <title>Comparative genomics of the ectomycorrhizal sister species Rhizopogon vinicolor and Rhizopogon vesiculosus (Basidiomycota: Boletales) reveals a divergence of the mating type B locus.</title>
        <authorList>
            <person name="Mujic A.B."/>
            <person name="Kuo A."/>
            <person name="Tritt A."/>
            <person name="Lipzen A."/>
            <person name="Chen C."/>
            <person name="Johnson J."/>
            <person name="Sharma A."/>
            <person name="Barry K."/>
            <person name="Grigoriev I.V."/>
            <person name="Spatafora J.W."/>
        </authorList>
    </citation>
    <scope>NUCLEOTIDE SEQUENCE [LARGE SCALE GENOMIC DNA]</scope>
    <source>
        <strain evidence="6 7">AM-OR11-056</strain>
    </source>
</reference>
<comment type="caution">
    <text evidence="6">The sequence shown here is derived from an EMBL/GenBank/DDBJ whole genome shotgun (WGS) entry which is preliminary data.</text>
</comment>
<dbReference type="Gene3D" id="1.10.1670.40">
    <property type="match status" value="2"/>
</dbReference>
<dbReference type="STRING" id="180088.A0A1J8QBN9"/>
<comment type="similarity">
    <text evidence="1">Belongs to the alkylbase DNA glycosidase AlkA family.</text>
</comment>
<dbReference type="EMBL" id="LVVM01006000">
    <property type="protein sequence ID" value="OJA09180.1"/>
    <property type="molecule type" value="Genomic_DNA"/>
</dbReference>
<sequence length="527" mass="58252">MSSRLEFLKFFRLASSPQIGPRSTLPFIMPVTRSATRSALSTPVRGGNKTTVASAVKSGKRKAADELTASKKAPRTKKSSNPSDETAVATPLTSVAFIPPPPLQNTPEKETLIPAVSTFSFEEAKAHLIRADHRFEDLFAKLRCKPFEFLEQVHPFRALVESILAQQISWLAARSINHKFIRLYDPSLPEKVADHSPSKSQKDFFPTPYQVANTDVVTLKSAGLSTRKAEYSRCNFSVKDLATRFADGRLSTEKLLAADDETLADMLIEVRGIGRVCGLYDSSFCALLTSRSVAVQWTGECYVGSYPRIFHNSYAVDMFAIFSLRRPNILPVGDLGIQRGMLRWFLSRHSSKHPFTLSPQKLSSAEHDTTTTEKANTSTMGPPPKITADSQLTIAEIDNDMLPTFGSASQSQAQTGSTDQSSVPPAPSIPTMPEPFTPSINKTLDMDPVNTEPLPDGLSVPILKARLERKKIKYVVFGFFLAGFFLTKALRRGALLTPKEMEDLTASWAPYRSLGAYYMWSLVEEKN</sequence>
<keyword evidence="7" id="KW-1185">Reference proteome</keyword>
<dbReference type="Gene3D" id="1.10.340.30">
    <property type="entry name" value="Hypothetical protein, domain 2"/>
    <property type="match status" value="1"/>
</dbReference>
<proteinExistence type="inferred from homology"/>
<evidence type="ECO:0000313" key="7">
    <source>
        <dbReference type="Proteomes" id="UP000183567"/>
    </source>
</evidence>
<name>A0A1J8QBN9_9AGAM</name>
<accession>A0A1J8QBN9</accession>
<dbReference type="PANTHER" id="PTHR43003:SF5">
    <property type="entry name" value="DNA-3-METHYLADENINE GLYCOSYLASE"/>
    <property type="match status" value="1"/>
</dbReference>
<dbReference type="GO" id="GO:0006285">
    <property type="term" value="P:base-excision repair, AP site formation"/>
    <property type="evidence" value="ECO:0007669"/>
    <property type="project" value="UniProtKB-ARBA"/>
</dbReference>
<feature type="domain" description="HhH-GPD" evidence="5">
    <location>
        <begin position="160"/>
        <end position="350"/>
    </location>
</feature>
<keyword evidence="3" id="KW-0234">DNA repair</keyword>
<dbReference type="GO" id="GO:0032131">
    <property type="term" value="F:alkylated DNA binding"/>
    <property type="evidence" value="ECO:0007669"/>
    <property type="project" value="TreeGrafter"/>
</dbReference>
<organism evidence="6 7">
    <name type="scientific">Rhizopogon vesiculosus</name>
    <dbReference type="NCBI Taxonomy" id="180088"/>
    <lineage>
        <taxon>Eukaryota</taxon>
        <taxon>Fungi</taxon>
        <taxon>Dikarya</taxon>
        <taxon>Basidiomycota</taxon>
        <taxon>Agaricomycotina</taxon>
        <taxon>Agaricomycetes</taxon>
        <taxon>Agaricomycetidae</taxon>
        <taxon>Boletales</taxon>
        <taxon>Suillineae</taxon>
        <taxon>Rhizopogonaceae</taxon>
        <taxon>Rhizopogon</taxon>
    </lineage>
</organism>
<dbReference type="Pfam" id="PF00730">
    <property type="entry name" value="HhH-GPD"/>
    <property type="match status" value="1"/>
</dbReference>
<gene>
    <name evidence="6" type="ORF">AZE42_00677</name>
</gene>
<dbReference type="GO" id="GO:0032993">
    <property type="term" value="C:protein-DNA complex"/>
    <property type="evidence" value="ECO:0007669"/>
    <property type="project" value="TreeGrafter"/>
</dbReference>
<evidence type="ECO:0000256" key="4">
    <source>
        <dbReference type="SAM" id="MobiDB-lite"/>
    </source>
</evidence>
<feature type="region of interest" description="Disordered" evidence="4">
    <location>
        <begin position="354"/>
        <end position="387"/>
    </location>
</feature>
<dbReference type="AlphaFoldDB" id="A0A1J8QBN9"/>
<dbReference type="FunFam" id="1.10.340.30:FF:000004">
    <property type="entry name" value="DNA-3-methyladenine glycosylase II"/>
    <property type="match status" value="1"/>
</dbReference>
<dbReference type="GO" id="GO:0043916">
    <property type="term" value="F:DNA-7-methylguanine glycosylase activity"/>
    <property type="evidence" value="ECO:0007669"/>
    <property type="project" value="TreeGrafter"/>
</dbReference>
<evidence type="ECO:0000256" key="1">
    <source>
        <dbReference type="ARBA" id="ARBA00010817"/>
    </source>
</evidence>
<feature type="region of interest" description="Disordered" evidence="4">
    <location>
        <begin position="37"/>
        <end position="91"/>
    </location>
</feature>
<dbReference type="InterPro" id="IPR003265">
    <property type="entry name" value="HhH-GPD_domain"/>
</dbReference>
<dbReference type="GO" id="GO:0005634">
    <property type="term" value="C:nucleus"/>
    <property type="evidence" value="ECO:0007669"/>
    <property type="project" value="TreeGrafter"/>
</dbReference>
<dbReference type="OrthoDB" id="415889at2759"/>
<dbReference type="GO" id="GO:0008725">
    <property type="term" value="F:DNA-3-methyladenine glycosylase activity"/>
    <property type="evidence" value="ECO:0007669"/>
    <property type="project" value="TreeGrafter"/>
</dbReference>